<protein>
    <submittedName>
        <fullName evidence="3">RimJ/RimL family protein N-acetyltransferase</fullName>
    </submittedName>
</protein>
<evidence type="ECO:0000259" key="2">
    <source>
        <dbReference type="PROSITE" id="PS51186"/>
    </source>
</evidence>
<sequence>MFASTTLHSRREADSPENPSRRAGRSAHDRRMAAFLETARLVLRDFTDSETDVDALVALHDDPEVMRFINGGKPASREAIKARTLPQLLAGFPAYGGGRACWAAQERDGNRFVGWFALRPVRPDSPTVADLGYRLRRDAWGRGYATEGARALVDKGFRDLGVRRIVADTMTVNARSRRVLEKAGLTFERQFTIDWPEVIEGSDQGDVAYALTREAWAAH</sequence>
<evidence type="ECO:0000313" key="3">
    <source>
        <dbReference type="EMBL" id="REF94146.1"/>
    </source>
</evidence>
<dbReference type="InterPro" id="IPR016181">
    <property type="entry name" value="Acyl_CoA_acyltransferase"/>
</dbReference>
<dbReference type="Pfam" id="PF13302">
    <property type="entry name" value="Acetyltransf_3"/>
    <property type="match status" value="1"/>
</dbReference>
<keyword evidence="4" id="KW-1185">Reference proteome</keyword>
<accession>A0A3D9Z9R9</accession>
<proteinExistence type="predicted"/>
<dbReference type="AlphaFoldDB" id="A0A3D9Z9R9"/>
<feature type="region of interest" description="Disordered" evidence="1">
    <location>
        <begin position="1"/>
        <end position="29"/>
    </location>
</feature>
<organism evidence="3 4">
    <name type="scientific">Asanoa ferruginea</name>
    <dbReference type="NCBI Taxonomy" id="53367"/>
    <lineage>
        <taxon>Bacteria</taxon>
        <taxon>Bacillati</taxon>
        <taxon>Actinomycetota</taxon>
        <taxon>Actinomycetes</taxon>
        <taxon>Micromonosporales</taxon>
        <taxon>Micromonosporaceae</taxon>
        <taxon>Asanoa</taxon>
    </lineage>
</organism>
<dbReference type="PANTHER" id="PTHR43792">
    <property type="entry name" value="GNAT FAMILY, PUTATIVE (AFU_ORTHOLOGUE AFUA_3G00765)-RELATED-RELATED"/>
    <property type="match status" value="1"/>
</dbReference>
<dbReference type="InterPro" id="IPR051531">
    <property type="entry name" value="N-acetyltransferase"/>
</dbReference>
<gene>
    <name evidence="3" type="ORF">DFJ67_0059</name>
</gene>
<evidence type="ECO:0000256" key="1">
    <source>
        <dbReference type="SAM" id="MobiDB-lite"/>
    </source>
</evidence>
<dbReference type="Proteomes" id="UP000256913">
    <property type="component" value="Unassembled WGS sequence"/>
</dbReference>
<dbReference type="PROSITE" id="PS51186">
    <property type="entry name" value="GNAT"/>
    <property type="match status" value="1"/>
</dbReference>
<dbReference type="SUPFAM" id="SSF55729">
    <property type="entry name" value="Acyl-CoA N-acyltransferases (Nat)"/>
    <property type="match status" value="1"/>
</dbReference>
<dbReference type="EMBL" id="QUMQ01000001">
    <property type="protein sequence ID" value="REF94146.1"/>
    <property type="molecule type" value="Genomic_DNA"/>
</dbReference>
<feature type="domain" description="N-acetyltransferase" evidence="2">
    <location>
        <begin position="41"/>
        <end position="214"/>
    </location>
</feature>
<dbReference type="PANTHER" id="PTHR43792:SF1">
    <property type="entry name" value="N-ACETYLTRANSFERASE DOMAIN-CONTAINING PROTEIN"/>
    <property type="match status" value="1"/>
</dbReference>
<reference evidence="3 4" key="1">
    <citation type="submission" date="2018-08" db="EMBL/GenBank/DDBJ databases">
        <title>Sequencing the genomes of 1000 actinobacteria strains.</title>
        <authorList>
            <person name="Klenk H.-P."/>
        </authorList>
    </citation>
    <scope>NUCLEOTIDE SEQUENCE [LARGE SCALE GENOMIC DNA]</scope>
    <source>
        <strain evidence="3 4">DSM 44099</strain>
    </source>
</reference>
<dbReference type="InterPro" id="IPR000182">
    <property type="entry name" value="GNAT_dom"/>
</dbReference>
<evidence type="ECO:0000313" key="4">
    <source>
        <dbReference type="Proteomes" id="UP000256913"/>
    </source>
</evidence>
<dbReference type="GO" id="GO:0016747">
    <property type="term" value="F:acyltransferase activity, transferring groups other than amino-acyl groups"/>
    <property type="evidence" value="ECO:0007669"/>
    <property type="project" value="InterPro"/>
</dbReference>
<dbReference type="Gene3D" id="3.40.630.30">
    <property type="match status" value="1"/>
</dbReference>
<keyword evidence="3" id="KW-0808">Transferase</keyword>
<name>A0A3D9Z9R9_9ACTN</name>
<comment type="caution">
    <text evidence="3">The sequence shown here is derived from an EMBL/GenBank/DDBJ whole genome shotgun (WGS) entry which is preliminary data.</text>
</comment>